<organism evidence="1">
    <name type="scientific">uncultured Sphingomonadaceae bacterium</name>
    <dbReference type="NCBI Taxonomy" id="169976"/>
    <lineage>
        <taxon>Bacteria</taxon>
        <taxon>Pseudomonadati</taxon>
        <taxon>Pseudomonadota</taxon>
        <taxon>Alphaproteobacteria</taxon>
        <taxon>Sphingomonadales</taxon>
        <taxon>Sphingomonadaceae</taxon>
        <taxon>environmental samples</taxon>
    </lineage>
</organism>
<sequence>GQSWSWRRDPAVPAFPDEHPLIVFDGECVLCSANAQFVLRSDRRRRFRL</sequence>
<dbReference type="EMBL" id="CADCVX010000312">
    <property type="protein sequence ID" value="CAA9510767.1"/>
    <property type="molecule type" value="Genomic_DNA"/>
</dbReference>
<accession>A0A6J4T1F2</accession>
<feature type="non-terminal residue" evidence="1">
    <location>
        <position position="1"/>
    </location>
</feature>
<gene>
    <name evidence="1" type="ORF">AVDCRST_MAG91-1619</name>
</gene>
<reference evidence="1" key="1">
    <citation type="submission" date="2020-02" db="EMBL/GenBank/DDBJ databases">
        <authorList>
            <person name="Meier V. D."/>
        </authorList>
    </citation>
    <scope>NUCLEOTIDE SEQUENCE</scope>
    <source>
        <strain evidence="1">AVDCRST_MAG91</strain>
    </source>
</reference>
<evidence type="ECO:0008006" key="2">
    <source>
        <dbReference type="Google" id="ProtNLM"/>
    </source>
</evidence>
<feature type="non-terminal residue" evidence="1">
    <location>
        <position position="49"/>
    </location>
</feature>
<protein>
    <recommendedName>
        <fullName evidence="2">DUF393 domain-containing protein</fullName>
    </recommendedName>
</protein>
<proteinExistence type="predicted"/>
<name>A0A6J4T1F2_9SPHN</name>
<evidence type="ECO:0000313" key="1">
    <source>
        <dbReference type="EMBL" id="CAA9510767.1"/>
    </source>
</evidence>
<dbReference type="AlphaFoldDB" id="A0A6J4T1F2"/>